<dbReference type="RefSeq" id="WP_345825809.1">
    <property type="nucleotide sequence ID" value="NZ_JBDIML010000005.1"/>
</dbReference>
<evidence type="ECO:0000313" key="2">
    <source>
        <dbReference type="Proteomes" id="UP001444625"/>
    </source>
</evidence>
<sequence length="183" mass="21442">MKSMISWLVLLLVGSYMFFALILPSPAEHNTLAKEQQVQQVSVDVSDDTTQEKVERKITQQEIVQLTDAFMNTILQDIDMNYRVENHSSKESLFHEFEKITTKKVAKPYVDYYFYEENDGLYIVPTETPPWFIKQNDYDVVQLDRNKVLVTQENKSGPYGHYTIGLEFTFDDQAWKITEISHQ</sequence>
<reference evidence="1 2" key="1">
    <citation type="submission" date="2024-05" db="EMBL/GenBank/DDBJ databases">
        <authorList>
            <person name="Haq I."/>
            <person name="Ullah Z."/>
            <person name="Ahmad R."/>
            <person name="Li M."/>
            <person name="Tong Y."/>
        </authorList>
    </citation>
    <scope>NUCLEOTIDE SEQUENCE [LARGE SCALE GENOMIC DNA]</scope>
    <source>
        <strain evidence="1 2">16A2E</strain>
    </source>
</reference>
<comment type="caution">
    <text evidence="1">The sequence shown here is derived from an EMBL/GenBank/DDBJ whole genome shotgun (WGS) entry which is preliminary data.</text>
</comment>
<proteinExistence type="predicted"/>
<evidence type="ECO:0008006" key="3">
    <source>
        <dbReference type="Google" id="ProtNLM"/>
    </source>
</evidence>
<name>A0ABU9XJ41_9BACI</name>
<accession>A0ABU9XJ41</accession>
<keyword evidence="2" id="KW-1185">Reference proteome</keyword>
<organism evidence="1 2">
    <name type="scientific">Ornithinibacillus xuwenensis</name>
    <dbReference type="NCBI Taxonomy" id="3144668"/>
    <lineage>
        <taxon>Bacteria</taxon>
        <taxon>Bacillati</taxon>
        <taxon>Bacillota</taxon>
        <taxon>Bacilli</taxon>
        <taxon>Bacillales</taxon>
        <taxon>Bacillaceae</taxon>
        <taxon>Ornithinibacillus</taxon>
    </lineage>
</organism>
<evidence type="ECO:0000313" key="1">
    <source>
        <dbReference type="EMBL" id="MEN2768321.1"/>
    </source>
</evidence>
<dbReference type="EMBL" id="JBDIML010000005">
    <property type="protein sequence ID" value="MEN2768321.1"/>
    <property type="molecule type" value="Genomic_DNA"/>
</dbReference>
<protein>
    <recommendedName>
        <fullName evidence="3">DUF3993 domain-containing protein</fullName>
    </recommendedName>
</protein>
<dbReference type="Proteomes" id="UP001444625">
    <property type="component" value="Unassembled WGS sequence"/>
</dbReference>
<gene>
    <name evidence="1" type="ORF">ABC228_14155</name>
</gene>